<evidence type="ECO:0000313" key="6">
    <source>
        <dbReference type="Proteomes" id="UP001248581"/>
    </source>
</evidence>
<dbReference type="PROSITE" id="PS50887">
    <property type="entry name" value="GGDEF"/>
    <property type="match status" value="1"/>
</dbReference>
<dbReference type="Gene3D" id="3.30.70.270">
    <property type="match status" value="1"/>
</dbReference>
<evidence type="ECO:0000256" key="2">
    <source>
        <dbReference type="ARBA" id="ARBA00034247"/>
    </source>
</evidence>
<keyword evidence="5" id="KW-0548">Nucleotidyltransferase</keyword>
<dbReference type="InterPro" id="IPR050469">
    <property type="entry name" value="Diguanylate_Cyclase"/>
</dbReference>
<sequence length="553" mass="62256">MSNNKLFYMPLIAVLLLFSFAFPFFTSSLHEITSDVIKNSLTAQLESLEANNYDELLNNEPQMLQNYVLSQSFNKNDQRLTIIDINGVVKADSSHKTVEQMHSHAHEPEFLQAIKHGQGSAMHFSEALQIEMLYVAKKAVLANGTYVIRLATPLASIKTVEQRVLLLLGILILATIILVAIVSFNLNKRTRIHLMERQKSYEKILLGKNREFELLNQLANYLAACKSFDEAEKIITNLVPKIIGEVSGSLSIIKDSRNLVEPKIHWLKDSNTQVPFAPSECWSLRKGHYHLTTESDITIRCEHTAEEQEQMLCIPLSAHGNTIGVVHFDIQGKLSDDKMILVKSVVEHLGLAMANLKLQYQLRSQALKDPLTGLFNRRFLDEHLELEISRANRHGKSLSLLMVDFDHFKRFNDNFGHDAGDYVLKEIATLLDKNTRKENSVCRVGGEEIAILLPETSKEDAALLADKLCSLVRKLHLKHRGQSLGKLSISIGVSSFPDDADTAFDLYKHADSCLYKAKADGRDRYSVDVQEYSDNKNKCESNPVELSSIANGN</sequence>
<keyword evidence="6" id="KW-1185">Reference proteome</keyword>
<dbReference type="RefSeq" id="WP_348388950.1">
    <property type="nucleotide sequence ID" value="NZ_CP134146.1"/>
</dbReference>
<dbReference type="PANTHER" id="PTHR45138">
    <property type="entry name" value="REGULATORY COMPONENTS OF SENSORY TRANSDUCTION SYSTEM"/>
    <property type="match status" value="1"/>
</dbReference>
<keyword evidence="3" id="KW-0472">Membrane</keyword>
<evidence type="ECO:0000259" key="4">
    <source>
        <dbReference type="PROSITE" id="PS50887"/>
    </source>
</evidence>
<dbReference type="PANTHER" id="PTHR45138:SF9">
    <property type="entry name" value="DIGUANYLATE CYCLASE DGCM-RELATED"/>
    <property type="match status" value="1"/>
</dbReference>
<dbReference type="CDD" id="cd01949">
    <property type="entry name" value="GGDEF"/>
    <property type="match status" value="1"/>
</dbReference>
<dbReference type="Proteomes" id="UP001248581">
    <property type="component" value="Chromosome"/>
</dbReference>
<feature type="domain" description="GGDEF" evidence="4">
    <location>
        <begin position="396"/>
        <end position="530"/>
    </location>
</feature>
<dbReference type="InterPro" id="IPR000160">
    <property type="entry name" value="GGDEF_dom"/>
</dbReference>
<dbReference type="InterPro" id="IPR043128">
    <property type="entry name" value="Rev_trsase/Diguanyl_cyclase"/>
</dbReference>
<dbReference type="InterPro" id="IPR029016">
    <property type="entry name" value="GAF-like_dom_sf"/>
</dbReference>
<dbReference type="Gene3D" id="3.30.450.40">
    <property type="match status" value="1"/>
</dbReference>
<proteinExistence type="predicted"/>
<keyword evidence="5" id="KW-0808">Transferase</keyword>
<dbReference type="SMART" id="SM00267">
    <property type="entry name" value="GGDEF"/>
    <property type="match status" value="1"/>
</dbReference>
<dbReference type="EMBL" id="CP134146">
    <property type="protein sequence ID" value="WNC69808.1"/>
    <property type="molecule type" value="Genomic_DNA"/>
</dbReference>
<protein>
    <recommendedName>
        <fullName evidence="1">diguanylate cyclase</fullName>
        <ecNumber evidence="1">2.7.7.65</ecNumber>
    </recommendedName>
</protein>
<evidence type="ECO:0000313" key="5">
    <source>
        <dbReference type="EMBL" id="WNC69808.1"/>
    </source>
</evidence>
<dbReference type="EC" id="2.7.7.65" evidence="1"/>
<comment type="catalytic activity">
    <reaction evidence="2">
        <text>2 GTP = 3',3'-c-di-GMP + 2 diphosphate</text>
        <dbReference type="Rhea" id="RHEA:24898"/>
        <dbReference type="ChEBI" id="CHEBI:33019"/>
        <dbReference type="ChEBI" id="CHEBI:37565"/>
        <dbReference type="ChEBI" id="CHEBI:58805"/>
        <dbReference type="EC" id="2.7.7.65"/>
    </reaction>
</comment>
<evidence type="ECO:0000256" key="3">
    <source>
        <dbReference type="SAM" id="Phobius"/>
    </source>
</evidence>
<organism evidence="5 6">
    <name type="scientific">Thalassotalea nanhaiensis</name>
    <dbReference type="NCBI Taxonomy" id="3065648"/>
    <lineage>
        <taxon>Bacteria</taxon>
        <taxon>Pseudomonadati</taxon>
        <taxon>Pseudomonadota</taxon>
        <taxon>Gammaproteobacteria</taxon>
        <taxon>Alteromonadales</taxon>
        <taxon>Colwelliaceae</taxon>
        <taxon>Thalassotalea</taxon>
    </lineage>
</organism>
<keyword evidence="3" id="KW-0812">Transmembrane</keyword>
<dbReference type="GO" id="GO:0052621">
    <property type="term" value="F:diguanylate cyclase activity"/>
    <property type="evidence" value="ECO:0007669"/>
    <property type="project" value="UniProtKB-EC"/>
</dbReference>
<accession>A0ABY9TNB4</accession>
<dbReference type="InterPro" id="IPR029787">
    <property type="entry name" value="Nucleotide_cyclase"/>
</dbReference>
<dbReference type="SUPFAM" id="SSF55073">
    <property type="entry name" value="Nucleotide cyclase"/>
    <property type="match status" value="1"/>
</dbReference>
<dbReference type="NCBIfam" id="TIGR00254">
    <property type="entry name" value="GGDEF"/>
    <property type="match status" value="1"/>
</dbReference>
<dbReference type="Pfam" id="PF00990">
    <property type="entry name" value="GGDEF"/>
    <property type="match status" value="1"/>
</dbReference>
<keyword evidence="3" id="KW-1133">Transmembrane helix</keyword>
<reference evidence="6" key="1">
    <citation type="submission" date="2023-09" db="EMBL/GenBank/DDBJ databases">
        <authorList>
            <person name="Li S."/>
            <person name="Li X."/>
            <person name="Zhang C."/>
            <person name="Zhao Z."/>
        </authorList>
    </citation>
    <scope>NUCLEOTIDE SEQUENCE [LARGE SCALE GENOMIC DNA]</scope>
    <source>
        <strain evidence="6">SQ345</strain>
    </source>
</reference>
<dbReference type="SUPFAM" id="SSF55781">
    <property type="entry name" value="GAF domain-like"/>
    <property type="match status" value="1"/>
</dbReference>
<feature type="transmembrane region" description="Helical" evidence="3">
    <location>
        <begin position="164"/>
        <end position="186"/>
    </location>
</feature>
<evidence type="ECO:0000256" key="1">
    <source>
        <dbReference type="ARBA" id="ARBA00012528"/>
    </source>
</evidence>
<name>A0ABY9TNB4_9GAMM</name>
<gene>
    <name evidence="5" type="ORF">RI845_06615</name>
</gene>